<keyword evidence="2" id="KW-1185">Reference proteome</keyword>
<dbReference type="InterPro" id="IPR015315">
    <property type="entry name" value="DUF1963"/>
</dbReference>
<evidence type="ECO:0000313" key="2">
    <source>
        <dbReference type="Proteomes" id="UP000198520"/>
    </source>
</evidence>
<dbReference type="OrthoDB" id="4929513at2"/>
<reference evidence="2" key="1">
    <citation type="submission" date="2016-10" db="EMBL/GenBank/DDBJ databases">
        <authorList>
            <person name="Varghese N."/>
            <person name="Submissions S."/>
        </authorList>
    </citation>
    <scope>NUCLEOTIDE SEQUENCE [LARGE SCALE GENOMIC DNA]</scope>
    <source>
        <strain evidence="2">DSM 19083</strain>
    </source>
</reference>
<evidence type="ECO:0000313" key="1">
    <source>
        <dbReference type="EMBL" id="SFE99356.1"/>
    </source>
</evidence>
<sequence>MWKRRTVPVVGTWPFVEEGLARMGPAARPLAERAAWSPILSVQGFPPGEDIVRELWSTGAELAWLGGPAVAGLEEWPRNAGGVPLAHVATFSLRDLADASVTEEKEAWPDHRQGLPTTGALEIFHDLTVYGWEPADGEQRGWLVRWTEEPDRSRFLSAPADLDTPSAVCQAAGFMAAFSVPSPLDVASHGAAKVKAAERVHAAIQQAWRPHVWGEVSGPAVPVTHAYGHSQNGAGAIREVLAEVLPLSEQDDEHRLLFDIESWTHLEGWFGDAAPLEVWMRQSDLEARAFDRAWCLTRTD</sequence>
<dbReference type="EMBL" id="FONZ01000002">
    <property type="protein sequence ID" value="SFE99356.1"/>
    <property type="molecule type" value="Genomic_DNA"/>
</dbReference>
<organism evidence="1 2">
    <name type="scientific">Flavimobilis marinus</name>
    <dbReference type="NCBI Taxonomy" id="285351"/>
    <lineage>
        <taxon>Bacteria</taxon>
        <taxon>Bacillati</taxon>
        <taxon>Actinomycetota</taxon>
        <taxon>Actinomycetes</taxon>
        <taxon>Micrococcales</taxon>
        <taxon>Jonesiaceae</taxon>
        <taxon>Flavimobilis</taxon>
    </lineage>
</organism>
<dbReference type="Gene3D" id="2.30.320.10">
    <property type="entry name" value="YwqG-like"/>
    <property type="match status" value="1"/>
</dbReference>
<dbReference type="SUPFAM" id="SSF103032">
    <property type="entry name" value="Hypothetical protein YwqG"/>
    <property type="match status" value="1"/>
</dbReference>
<evidence type="ECO:0008006" key="3">
    <source>
        <dbReference type="Google" id="ProtNLM"/>
    </source>
</evidence>
<gene>
    <name evidence="1" type="ORF">SAMN04488035_1081</name>
</gene>
<dbReference type="InterPro" id="IPR035948">
    <property type="entry name" value="YwqG-like_sf"/>
</dbReference>
<dbReference type="Pfam" id="PF09234">
    <property type="entry name" value="DUF1963"/>
    <property type="match status" value="1"/>
</dbReference>
<dbReference type="RefSeq" id="WP_093375938.1">
    <property type="nucleotide sequence ID" value="NZ_BNAN01000002.1"/>
</dbReference>
<dbReference type="Proteomes" id="UP000198520">
    <property type="component" value="Unassembled WGS sequence"/>
</dbReference>
<name>A0A1I2F3Z8_9MICO</name>
<proteinExistence type="predicted"/>
<protein>
    <recommendedName>
        <fullName evidence="3">DUF1963 domain-containing protein</fullName>
    </recommendedName>
</protein>
<dbReference type="AlphaFoldDB" id="A0A1I2F3Z8"/>
<accession>A0A1I2F3Z8</accession>